<keyword evidence="6" id="KW-0964">Secreted</keyword>
<keyword evidence="13" id="KW-0862">Zinc</keyword>
<keyword evidence="9" id="KW-0479">Metal-binding</keyword>
<gene>
    <name evidence="23" type="ORF">POM99_03540</name>
</gene>
<keyword evidence="24" id="KW-1185">Reference proteome</keyword>
<feature type="chain" id="PRO_5045997608" description="Carboxypeptidase Q" evidence="21">
    <location>
        <begin position="22"/>
        <end position="438"/>
    </location>
</feature>
<keyword evidence="8" id="KW-0645">Protease</keyword>
<dbReference type="Proteomes" id="UP001222770">
    <property type="component" value="Unassembled WGS sequence"/>
</dbReference>
<evidence type="ECO:0000256" key="19">
    <source>
        <dbReference type="ARBA" id="ARBA00025833"/>
    </source>
</evidence>
<reference evidence="23 24" key="1">
    <citation type="submission" date="2023-03" db="EMBL/GenBank/DDBJ databases">
        <title>Novosphingobium cyanobacteriorum sp. nov., isolated from a eutrophic reservoir during the Microcystis bloom period.</title>
        <authorList>
            <person name="Kang M."/>
            <person name="Le V."/>
            <person name="Ko S.-R."/>
            <person name="Lee S.-A."/>
            <person name="Ahn C.-Y."/>
        </authorList>
    </citation>
    <scope>NUCLEOTIDE SEQUENCE [LARGE SCALE GENOMIC DNA]</scope>
    <source>
        <strain evidence="23 24">HBC54</strain>
    </source>
</reference>
<protein>
    <recommendedName>
        <fullName evidence="5">Carboxypeptidase Q</fullName>
    </recommendedName>
    <alternativeName>
        <fullName evidence="20">Plasma glutamate carboxypeptidase</fullName>
    </alternativeName>
</protein>
<evidence type="ECO:0000256" key="8">
    <source>
        <dbReference type="ARBA" id="ARBA00022670"/>
    </source>
</evidence>
<evidence type="ECO:0000256" key="17">
    <source>
        <dbReference type="ARBA" id="ARBA00023180"/>
    </source>
</evidence>
<name>A0ABT6CEK1_9SPHN</name>
<dbReference type="Gene3D" id="3.50.30.30">
    <property type="match status" value="1"/>
</dbReference>
<keyword evidence="18" id="KW-0458">Lysosome</keyword>
<keyword evidence="12" id="KW-0256">Endoplasmic reticulum</keyword>
<evidence type="ECO:0000313" key="24">
    <source>
        <dbReference type="Proteomes" id="UP001222770"/>
    </source>
</evidence>
<dbReference type="PANTHER" id="PTHR12053">
    <property type="entry name" value="PROTEASE FAMILY M28 PLASMA GLUTAMATE CARBOXYPEPTIDASE-RELATED"/>
    <property type="match status" value="1"/>
</dbReference>
<organism evidence="23 24">
    <name type="scientific">Novosphingobium cyanobacteriorum</name>
    <dbReference type="NCBI Taxonomy" id="3024215"/>
    <lineage>
        <taxon>Bacteria</taxon>
        <taxon>Pseudomonadati</taxon>
        <taxon>Pseudomonadota</taxon>
        <taxon>Alphaproteobacteria</taxon>
        <taxon>Sphingomonadales</taxon>
        <taxon>Sphingomonadaceae</taxon>
        <taxon>Novosphingobium</taxon>
    </lineage>
</organism>
<evidence type="ECO:0000256" key="5">
    <source>
        <dbReference type="ARBA" id="ARBA00014116"/>
    </source>
</evidence>
<dbReference type="SUPFAM" id="SSF53187">
    <property type="entry name" value="Zn-dependent exopeptidases"/>
    <property type="match status" value="1"/>
</dbReference>
<keyword evidence="15" id="KW-0482">Metalloprotease</keyword>
<sequence>MKPIRRSFAALAALLPITAHATDGTAWDIVSGLTTEVGPRLAGSEAEARARAWSVEKLKALGFRNVRAEPFTIRGYVRGTDSAMITAPVPQRLAVSALGFSGATPDKGVEGELVYFATLDALKAAPAGSFKGKLAFIDHAMMPAQDGAGYGPYGNVRRQGPAIAASKGAIGVLIRSAGTDHHRNPHTGATNWPQGAAPIPAGAVSVPDAELVARLAALGKPLRVVLALTGKTVDGLPSGNVVGELPGRDPSLPPILVGCHLDSWDLGTGAIDDGAGCAIVTAAALRAQAGGQALRTIRVLWAGSEELGGFGGDAYARAHVAEPHALAMESDFGADRVWRVGMRIAPAVGQRIVAALNPMGIVPSRSSEVEGGTDVEPIIAAQKLAVVDLNQDGTRYFDLHHTPDDTLDKIDPAQLEQNVQAWTEVLKIVANEPGSLAP</sequence>
<dbReference type="EMBL" id="JAROCY010000003">
    <property type="protein sequence ID" value="MDF8332262.1"/>
    <property type="molecule type" value="Genomic_DNA"/>
</dbReference>
<evidence type="ECO:0000256" key="9">
    <source>
        <dbReference type="ARBA" id="ARBA00022723"/>
    </source>
</evidence>
<dbReference type="InterPro" id="IPR039866">
    <property type="entry name" value="CPQ"/>
</dbReference>
<dbReference type="RefSeq" id="WP_277275428.1">
    <property type="nucleotide sequence ID" value="NZ_JAROCY010000003.1"/>
</dbReference>
<evidence type="ECO:0000259" key="22">
    <source>
        <dbReference type="Pfam" id="PF04389"/>
    </source>
</evidence>
<evidence type="ECO:0000256" key="12">
    <source>
        <dbReference type="ARBA" id="ARBA00022824"/>
    </source>
</evidence>
<comment type="caution">
    <text evidence="23">The sequence shown here is derived from an EMBL/GenBank/DDBJ whole genome shotgun (WGS) entry which is preliminary data.</text>
</comment>
<keyword evidence="17" id="KW-0325">Glycoprotein</keyword>
<evidence type="ECO:0000256" key="6">
    <source>
        <dbReference type="ARBA" id="ARBA00022525"/>
    </source>
</evidence>
<evidence type="ECO:0000256" key="7">
    <source>
        <dbReference type="ARBA" id="ARBA00022645"/>
    </source>
</evidence>
<keyword evidence="11" id="KW-0378">Hydrolase</keyword>
<dbReference type="PANTHER" id="PTHR12053:SF3">
    <property type="entry name" value="CARBOXYPEPTIDASE Q"/>
    <property type="match status" value="1"/>
</dbReference>
<evidence type="ECO:0000256" key="21">
    <source>
        <dbReference type="SAM" id="SignalP"/>
    </source>
</evidence>
<evidence type="ECO:0000256" key="1">
    <source>
        <dbReference type="ARBA" id="ARBA00004240"/>
    </source>
</evidence>
<feature type="signal peptide" evidence="21">
    <location>
        <begin position="1"/>
        <end position="21"/>
    </location>
</feature>
<keyword evidence="14" id="KW-0333">Golgi apparatus</keyword>
<evidence type="ECO:0000256" key="4">
    <source>
        <dbReference type="ARBA" id="ARBA00004613"/>
    </source>
</evidence>
<dbReference type="Pfam" id="PF04389">
    <property type="entry name" value="Peptidase_M28"/>
    <property type="match status" value="1"/>
</dbReference>
<evidence type="ECO:0000256" key="16">
    <source>
        <dbReference type="ARBA" id="ARBA00023145"/>
    </source>
</evidence>
<evidence type="ECO:0000256" key="14">
    <source>
        <dbReference type="ARBA" id="ARBA00023034"/>
    </source>
</evidence>
<accession>A0ABT6CEK1</accession>
<evidence type="ECO:0000256" key="13">
    <source>
        <dbReference type="ARBA" id="ARBA00022833"/>
    </source>
</evidence>
<keyword evidence="10 21" id="KW-0732">Signal</keyword>
<evidence type="ECO:0000256" key="15">
    <source>
        <dbReference type="ARBA" id="ARBA00023049"/>
    </source>
</evidence>
<keyword evidence="7" id="KW-0121">Carboxypeptidase</keyword>
<evidence type="ECO:0000256" key="20">
    <source>
        <dbReference type="ARBA" id="ARBA00033328"/>
    </source>
</evidence>
<evidence type="ECO:0000256" key="11">
    <source>
        <dbReference type="ARBA" id="ARBA00022801"/>
    </source>
</evidence>
<comment type="subunit">
    <text evidence="19">Homodimer. The monomeric form is inactive while the homodimer is active.</text>
</comment>
<evidence type="ECO:0000256" key="18">
    <source>
        <dbReference type="ARBA" id="ARBA00023228"/>
    </source>
</evidence>
<evidence type="ECO:0000256" key="2">
    <source>
        <dbReference type="ARBA" id="ARBA00004371"/>
    </source>
</evidence>
<evidence type="ECO:0000313" key="23">
    <source>
        <dbReference type="EMBL" id="MDF8332262.1"/>
    </source>
</evidence>
<proteinExistence type="predicted"/>
<dbReference type="Gene3D" id="3.40.630.10">
    <property type="entry name" value="Zn peptidases"/>
    <property type="match status" value="1"/>
</dbReference>
<evidence type="ECO:0000256" key="10">
    <source>
        <dbReference type="ARBA" id="ARBA00022729"/>
    </source>
</evidence>
<comment type="subcellular location">
    <subcellularLocation>
        <location evidence="1">Endoplasmic reticulum</location>
    </subcellularLocation>
    <subcellularLocation>
        <location evidence="3">Golgi apparatus</location>
    </subcellularLocation>
    <subcellularLocation>
        <location evidence="2">Lysosome</location>
    </subcellularLocation>
    <subcellularLocation>
        <location evidence="4">Secreted</location>
    </subcellularLocation>
</comment>
<keyword evidence="16" id="KW-0865">Zymogen</keyword>
<evidence type="ECO:0000256" key="3">
    <source>
        <dbReference type="ARBA" id="ARBA00004555"/>
    </source>
</evidence>
<feature type="domain" description="Peptidase M28" evidence="22">
    <location>
        <begin position="240"/>
        <end position="424"/>
    </location>
</feature>
<dbReference type="InterPro" id="IPR007484">
    <property type="entry name" value="Peptidase_M28"/>
</dbReference>